<evidence type="ECO:0000256" key="1">
    <source>
        <dbReference type="ARBA" id="ARBA00022729"/>
    </source>
</evidence>
<dbReference type="PANTHER" id="PTHR43037:SF5">
    <property type="entry name" value="FERULOYL ESTERASE"/>
    <property type="match status" value="1"/>
</dbReference>
<proteinExistence type="predicted"/>
<gene>
    <name evidence="3" type="ORF">QRT03_31490</name>
</gene>
<keyword evidence="1" id="KW-0732">Signal</keyword>
<dbReference type="InterPro" id="IPR050955">
    <property type="entry name" value="Plant_Biomass_Hydrol_Est"/>
</dbReference>
<keyword evidence="2 3" id="KW-0378">Hydrolase</keyword>
<name>A0ABT7MLQ9_9PSEU</name>
<accession>A0ABT7MLQ9</accession>
<keyword evidence="4" id="KW-1185">Reference proteome</keyword>
<dbReference type="GO" id="GO:0016787">
    <property type="term" value="F:hydrolase activity"/>
    <property type="evidence" value="ECO:0007669"/>
    <property type="project" value="UniProtKB-KW"/>
</dbReference>
<dbReference type="RefSeq" id="WP_286057132.1">
    <property type="nucleotide sequence ID" value="NZ_JASVWF010000012.1"/>
</dbReference>
<dbReference type="EMBL" id="JASVWF010000012">
    <property type="protein sequence ID" value="MDL5160528.1"/>
    <property type="molecule type" value="Genomic_DNA"/>
</dbReference>
<dbReference type="SUPFAM" id="SSF53474">
    <property type="entry name" value="alpha/beta-Hydrolases"/>
    <property type="match status" value="1"/>
</dbReference>
<organism evidence="3 4">
    <name type="scientific">Actinomycetospora termitidis</name>
    <dbReference type="NCBI Taxonomy" id="3053470"/>
    <lineage>
        <taxon>Bacteria</taxon>
        <taxon>Bacillati</taxon>
        <taxon>Actinomycetota</taxon>
        <taxon>Actinomycetes</taxon>
        <taxon>Pseudonocardiales</taxon>
        <taxon>Pseudonocardiaceae</taxon>
        <taxon>Actinomycetospora</taxon>
    </lineage>
</organism>
<protein>
    <submittedName>
        <fullName evidence="3">Alpha/beta hydrolase</fullName>
    </submittedName>
</protein>
<comment type="caution">
    <text evidence="3">The sequence shown here is derived from an EMBL/GenBank/DDBJ whole genome shotgun (WGS) entry which is preliminary data.</text>
</comment>
<reference evidence="3 4" key="1">
    <citation type="submission" date="2023-06" db="EMBL/GenBank/DDBJ databases">
        <title>Actinomycetospora Odt1-22.</title>
        <authorList>
            <person name="Supong K."/>
        </authorList>
    </citation>
    <scope>NUCLEOTIDE SEQUENCE [LARGE SCALE GENOMIC DNA]</scope>
    <source>
        <strain evidence="3 4">Odt1-22</strain>
    </source>
</reference>
<dbReference type="Proteomes" id="UP001231924">
    <property type="component" value="Unassembled WGS sequence"/>
</dbReference>
<dbReference type="Gene3D" id="3.40.50.1820">
    <property type="entry name" value="alpha/beta hydrolase"/>
    <property type="match status" value="1"/>
</dbReference>
<dbReference type="PANTHER" id="PTHR43037">
    <property type="entry name" value="UNNAMED PRODUCT-RELATED"/>
    <property type="match status" value="1"/>
</dbReference>
<dbReference type="InterPro" id="IPR029058">
    <property type="entry name" value="AB_hydrolase_fold"/>
</dbReference>
<evidence type="ECO:0000313" key="4">
    <source>
        <dbReference type="Proteomes" id="UP001231924"/>
    </source>
</evidence>
<evidence type="ECO:0000313" key="3">
    <source>
        <dbReference type="EMBL" id="MDL5160528.1"/>
    </source>
</evidence>
<sequence>MDDSPNDLGDDQVLDPTGFYRSGSTPFVAAQVDQRFSYTLHVPRAHRTTSTPLPLVVVVHGTARTAELYRNTLVEFAEQHGCVVMAPLFPAGIEDPDDLHNYKFIAYRGIRFDQVLLGMVDEVGERYRVRTDKFLLHGFSGGGQFTHRFLYLHPDRLAAASIGAPGRITMLDPTNPWWLGTADLAERFGQDIDLDAARRVAVQMVVGEQDVETWEINNPGGTNWMPGADAAGATRVERLRALHHNFAEHGIEARFDLVPGVGHNGLQMLPTVQDFLGRVLDAFPG</sequence>
<evidence type="ECO:0000256" key="2">
    <source>
        <dbReference type="ARBA" id="ARBA00022801"/>
    </source>
</evidence>